<dbReference type="GO" id="GO:0005948">
    <property type="term" value="C:acetolactate synthase complex"/>
    <property type="evidence" value="ECO:0007669"/>
    <property type="project" value="TreeGrafter"/>
</dbReference>
<dbReference type="Gene3D" id="3.40.50.970">
    <property type="match status" value="2"/>
</dbReference>
<dbReference type="EMBL" id="MF101448">
    <property type="protein sequence ID" value="ARW67737.1"/>
    <property type="molecule type" value="Genomic_DNA"/>
</dbReference>
<comment type="pathway">
    <text evidence="1 11">Amino-acid biosynthesis; L-isoleucine biosynthesis; L-isoleucine from 2-oxobutanoate: step 1/4.</text>
</comment>
<dbReference type="InterPro" id="IPR012000">
    <property type="entry name" value="Thiamin_PyroP_enz_cen_dom"/>
</dbReference>
<evidence type="ECO:0000256" key="2">
    <source>
        <dbReference type="ARBA" id="ARBA00005025"/>
    </source>
</evidence>
<sequence length="580" mass="64288">MPKKSKSELVTGSFALMDSLIRNGTSYIFGYPGGAILPIYDELFTWEQKGMITHILCRHEQGAVHAADGFSRSSGNVGICFATSGPGATNLVTGIANAQIDSVPLILITGQVARPFIGTDAFQEVDIFGITLPIVKHSYLIKDPREISRIVSEAFYISQTGRPGPVLIDIPKDVGLEKFIYNFVPQTKVNLPGYKQKSYFDFNHQQFDKILDMLQQSHQPLIYAGGGAVSSNASYVINQFANQFKIPITTTLMGKGIIDENSSLSLGMLGMHGTAYANFAVSECDLLIALGARFDDRVTGKLDEFACNAQVIHIDIDPAEVGKNRIPQLALIGDVKTILSEFMSFINNKIDYIPNIDQTSSWNARITSWKKQYPLLIPRNVNFVSAQEILSYLSIAEPEAFFTTDVGQHQMWAAQFINVLPRHWMSSSGLGTMGYGLPAAIGVQIANRNKKVICISGDASFLMNLQELGTISQYNLPVKIIIINNKWQGMVRQWQQAFFNERYSHSNMEKGAPDFINLAQSFGILGLEIEFRKDINKTLDLFCTHQGPVLLNCKVREQENCYPMVAPGKSNAQMIPYIHG</sequence>
<name>A0A1Z1MNR0_9FLOR</name>
<dbReference type="PANTHER" id="PTHR18968">
    <property type="entry name" value="THIAMINE PYROPHOSPHATE ENZYMES"/>
    <property type="match status" value="1"/>
</dbReference>
<evidence type="ECO:0000259" key="14">
    <source>
        <dbReference type="Pfam" id="PF02776"/>
    </source>
</evidence>
<keyword evidence="6 11" id="KW-0808">Transferase</keyword>
<dbReference type="GO" id="GO:0000287">
    <property type="term" value="F:magnesium ion binding"/>
    <property type="evidence" value="ECO:0007669"/>
    <property type="project" value="UniProtKB-UniRule"/>
</dbReference>
<feature type="domain" description="Thiamine pyrophosphate enzyme TPP-binding" evidence="13">
    <location>
        <begin position="405"/>
        <end position="553"/>
    </location>
</feature>
<evidence type="ECO:0000256" key="7">
    <source>
        <dbReference type="ARBA" id="ARBA00022723"/>
    </source>
</evidence>
<dbReference type="CDD" id="cd07035">
    <property type="entry name" value="TPP_PYR_POX_like"/>
    <property type="match status" value="1"/>
</dbReference>
<dbReference type="Pfam" id="PF02776">
    <property type="entry name" value="TPP_enzyme_N"/>
    <property type="match status" value="1"/>
</dbReference>
<comment type="catalytic activity">
    <reaction evidence="11">
        <text>2 pyruvate + H(+) = (2S)-2-acetolactate + CO2</text>
        <dbReference type="Rhea" id="RHEA:25249"/>
        <dbReference type="ChEBI" id="CHEBI:15361"/>
        <dbReference type="ChEBI" id="CHEBI:15378"/>
        <dbReference type="ChEBI" id="CHEBI:16526"/>
        <dbReference type="ChEBI" id="CHEBI:58476"/>
        <dbReference type="EC" id="2.2.1.6"/>
    </reaction>
</comment>
<evidence type="ECO:0000313" key="15">
    <source>
        <dbReference type="EMBL" id="ARW67737.1"/>
    </source>
</evidence>
<dbReference type="InterPro" id="IPR012001">
    <property type="entry name" value="Thiamin_PyroP_enz_TPP-bd_dom"/>
</dbReference>
<dbReference type="UniPathway" id="UPA00049">
    <property type="reaction ID" value="UER00059"/>
</dbReference>
<comment type="cofactor">
    <cofactor evidence="11">
        <name>Mg(2+)</name>
        <dbReference type="ChEBI" id="CHEBI:18420"/>
    </cofactor>
    <text evidence="11">Binds 1 Mg(2+) ion per subunit.</text>
</comment>
<evidence type="ECO:0000256" key="4">
    <source>
        <dbReference type="ARBA" id="ARBA00013145"/>
    </source>
</evidence>
<keyword evidence="15" id="KW-0934">Plastid</keyword>
<keyword evidence="15" id="KW-0150">Chloroplast</keyword>
<keyword evidence="5 11" id="KW-0028">Amino-acid biosynthesis</keyword>
<dbReference type="Pfam" id="PF02775">
    <property type="entry name" value="TPP_enzyme_C"/>
    <property type="match status" value="1"/>
</dbReference>
<dbReference type="GO" id="GO:0009099">
    <property type="term" value="P:L-valine biosynthetic process"/>
    <property type="evidence" value="ECO:0007669"/>
    <property type="project" value="UniProtKB-UniPathway"/>
</dbReference>
<dbReference type="GO" id="GO:0030976">
    <property type="term" value="F:thiamine pyrophosphate binding"/>
    <property type="evidence" value="ECO:0007669"/>
    <property type="project" value="UniProtKB-UniRule"/>
</dbReference>
<dbReference type="InterPro" id="IPR012846">
    <property type="entry name" value="Acetolactate_synth_lsu"/>
</dbReference>
<dbReference type="GO" id="GO:0009097">
    <property type="term" value="P:isoleucine biosynthetic process"/>
    <property type="evidence" value="ECO:0007669"/>
    <property type="project" value="UniProtKB-UniPathway"/>
</dbReference>
<feature type="domain" description="Thiamine pyrophosphate enzyme central" evidence="12">
    <location>
        <begin position="208"/>
        <end position="341"/>
    </location>
</feature>
<proteinExistence type="inferred from homology"/>
<evidence type="ECO:0000259" key="13">
    <source>
        <dbReference type="Pfam" id="PF02775"/>
    </source>
</evidence>
<dbReference type="Pfam" id="PF00205">
    <property type="entry name" value="TPP_enzyme_M"/>
    <property type="match status" value="1"/>
</dbReference>
<comment type="similarity">
    <text evidence="3 11">Belongs to the TPP enzyme family.</text>
</comment>
<keyword evidence="7 11" id="KW-0479">Metal-binding</keyword>
<comment type="cofactor">
    <cofactor evidence="11">
        <name>thiamine diphosphate</name>
        <dbReference type="ChEBI" id="CHEBI:58937"/>
    </cofactor>
    <text evidence="11">Binds 1 thiamine pyrophosphate per subunit.</text>
</comment>
<geneLocation type="chloroplast" evidence="15"/>
<evidence type="ECO:0000256" key="5">
    <source>
        <dbReference type="ARBA" id="ARBA00022605"/>
    </source>
</evidence>
<dbReference type="InterPro" id="IPR045229">
    <property type="entry name" value="TPP_enz"/>
</dbReference>
<reference evidence="15" key="1">
    <citation type="journal article" date="2017" name="J. Phycol.">
        <title>Analysis of chloroplast genomes and a supermatrix inform reclassification of the Rhodomelaceae (Rhodophyta).</title>
        <authorList>
            <person name="Diaz-Tapia P."/>
            <person name="Maggs C.A."/>
            <person name="West J.A."/>
            <person name="Verbruggen H."/>
        </authorList>
    </citation>
    <scope>NUCLEOTIDE SEQUENCE</scope>
    <source>
        <strain evidence="15">PD1509</strain>
    </source>
</reference>
<protein>
    <recommendedName>
        <fullName evidence="4 11">Acetolactate synthase</fullName>
        <ecNumber evidence="4 11">2.2.1.6</ecNumber>
    </recommendedName>
</protein>
<dbReference type="NCBIfam" id="NF005651">
    <property type="entry name" value="PRK07418.1"/>
    <property type="match status" value="1"/>
</dbReference>
<evidence type="ECO:0000256" key="1">
    <source>
        <dbReference type="ARBA" id="ARBA00004974"/>
    </source>
</evidence>
<keyword evidence="10 11" id="KW-0100">Branched-chain amino acid biosynthesis</keyword>
<organism evidence="15">
    <name type="scientific">Lophocladia kuetzingii</name>
    <dbReference type="NCBI Taxonomy" id="675577"/>
    <lineage>
        <taxon>Eukaryota</taxon>
        <taxon>Rhodophyta</taxon>
        <taxon>Florideophyceae</taxon>
        <taxon>Rhodymeniophycidae</taxon>
        <taxon>Ceramiales</taxon>
        <taxon>Rhodomelaceae</taxon>
        <taxon>Lophothalieae</taxon>
        <taxon>Lophocladia</taxon>
    </lineage>
</organism>
<evidence type="ECO:0000259" key="12">
    <source>
        <dbReference type="Pfam" id="PF00205"/>
    </source>
</evidence>
<comment type="pathway">
    <text evidence="2 11">Amino-acid biosynthesis; L-valine biosynthesis; L-valine from pyruvate: step 1/4.</text>
</comment>
<dbReference type="InterPro" id="IPR039368">
    <property type="entry name" value="AHAS_TPP"/>
</dbReference>
<dbReference type="GeneID" id="33361094"/>
<dbReference type="RefSeq" id="YP_009398551.1">
    <property type="nucleotide sequence ID" value="NC_035292.1"/>
</dbReference>
<keyword evidence="9 11" id="KW-0786">Thiamine pyrophosphate</keyword>
<dbReference type="FunFam" id="3.40.50.1220:FF:000008">
    <property type="entry name" value="Acetolactate synthase"/>
    <property type="match status" value="1"/>
</dbReference>
<dbReference type="SUPFAM" id="SSF52518">
    <property type="entry name" value="Thiamin diphosphate-binding fold (THDP-binding)"/>
    <property type="match status" value="2"/>
</dbReference>
<keyword evidence="8 11" id="KW-0460">Magnesium</keyword>
<dbReference type="SUPFAM" id="SSF52467">
    <property type="entry name" value="DHS-like NAD/FAD-binding domain"/>
    <property type="match status" value="1"/>
</dbReference>
<dbReference type="PANTHER" id="PTHR18968:SF13">
    <property type="entry name" value="ACETOLACTATE SYNTHASE CATALYTIC SUBUNIT, MITOCHONDRIAL"/>
    <property type="match status" value="1"/>
</dbReference>
<dbReference type="AlphaFoldDB" id="A0A1Z1MNR0"/>
<evidence type="ECO:0000256" key="8">
    <source>
        <dbReference type="ARBA" id="ARBA00022842"/>
    </source>
</evidence>
<dbReference type="NCBIfam" id="TIGR00118">
    <property type="entry name" value="acolac_lg"/>
    <property type="match status" value="1"/>
</dbReference>
<evidence type="ECO:0000256" key="11">
    <source>
        <dbReference type="RuleBase" id="RU003591"/>
    </source>
</evidence>
<evidence type="ECO:0000256" key="3">
    <source>
        <dbReference type="ARBA" id="ARBA00007812"/>
    </source>
</evidence>
<feature type="domain" description="Thiamine pyrophosphate enzyme N-terminal TPP-binding" evidence="14">
    <location>
        <begin position="11"/>
        <end position="128"/>
    </location>
</feature>
<dbReference type="InterPro" id="IPR011766">
    <property type="entry name" value="TPP_enzyme_TPP-bd"/>
</dbReference>
<dbReference type="GO" id="GO:0003984">
    <property type="term" value="F:acetolactate synthase activity"/>
    <property type="evidence" value="ECO:0007669"/>
    <property type="project" value="UniProtKB-EC"/>
</dbReference>
<dbReference type="EC" id="2.2.1.6" evidence="4 11"/>
<dbReference type="GO" id="GO:0050660">
    <property type="term" value="F:flavin adenine dinucleotide binding"/>
    <property type="evidence" value="ECO:0007669"/>
    <property type="project" value="InterPro"/>
</dbReference>
<dbReference type="Gene3D" id="3.40.50.1220">
    <property type="entry name" value="TPP-binding domain"/>
    <property type="match status" value="1"/>
</dbReference>
<evidence type="ECO:0000256" key="9">
    <source>
        <dbReference type="ARBA" id="ARBA00023052"/>
    </source>
</evidence>
<dbReference type="UniPathway" id="UPA00047">
    <property type="reaction ID" value="UER00055"/>
</dbReference>
<dbReference type="InterPro" id="IPR029061">
    <property type="entry name" value="THDP-binding"/>
</dbReference>
<dbReference type="FunFam" id="3.40.50.970:FF:000007">
    <property type="entry name" value="Acetolactate synthase"/>
    <property type="match status" value="1"/>
</dbReference>
<evidence type="ECO:0000256" key="10">
    <source>
        <dbReference type="ARBA" id="ARBA00023304"/>
    </source>
</evidence>
<accession>A0A1Z1MNR0</accession>
<dbReference type="InterPro" id="IPR029035">
    <property type="entry name" value="DHS-like_NAD/FAD-binding_dom"/>
</dbReference>
<dbReference type="CDD" id="cd02015">
    <property type="entry name" value="TPP_AHAS"/>
    <property type="match status" value="1"/>
</dbReference>
<evidence type="ECO:0000256" key="6">
    <source>
        <dbReference type="ARBA" id="ARBA00022679"/>
    </source>
</evidence>
<gene>
    <name evidence="15" type="primary">ilvB</name>
</gene>